<dbReference type="EMBL" id="JBGMDY010000008">
    <property type="protein sequence ID" value="KAL2325843.1"/>
    <property type="molecule type" value="Genomic_DNA"/>
</dbReference>
<sequence length="64" mass="7046">MTSTSYSFGSRNDVIVIRGVHDVATDIFAETRKVEGKLDALGNLQPGVNEHPEAYAANIYRRPP</sequence>
<dbReference type="AlphaFoldDB" id="A0ABD1LQP0"/>
<name>A0ABD1LQP0_9FABA</name>
<gene>
    <name evidence="1" type="ORF">Fmac_024901</name>
</gene>
<evidence type="ECO:0000313" key="1">
    <source>
        <dbReference type="EMBL" id="KAL2325843.1"/>
    </source>
</evidence>
<dbReference type="Proteomes" id="UP001603857">
    <property type="component" value="Unassembled WGS sequence"/>
</dbReference>
<evidence type="ECO:0000313" key="2">
    <source>
        <dbReference type="Proteomes" id="UP001603857"/>
    </source>
</evidence>
<accession>A0ABD1LQP0</accession>
<reference evidence="1 2" key="1">
    <citation type="submission" date="2024-08" db="EMBL/GenBank/DDBJ databases">
        <title>Insights into the chromosomal genome structure of Flemingia macrophylla.</title>
        <authorList>
            <person name="Ding Y."/>
            <person name="Zhao Y."/>
            <person name="Bi W."/>
            <person name="Wu M."/>
            <person name="Zhao G."/>
            <person name="Gong Y."/>
            <person name="Li W."/>
            <person name="Zhang P."/>
        </authorList>
    </citation>
    <scope>NUCLEOTIDE SEQUENCE [LARGE SCALE GENOMIC DNA]</scope>
    <source>
        <strain evidence="1">DYQJB</strain>
        <tissue evidence="1">Leaf</tissue>
    </source>
</reference>
<proteinExistence type="predicted"/>
<organism evidence="1 2">
    <name type="scientific">Flemingia macrophylla</name>
    <dbReference type="NCBI Taxonomy" id="520843"/>
    <lineage>
        <taxon>Eukaryota</taxon>
        <taxon>Viridiplantae</taxon>
        <taxon>Streptophyta</taxon>
        <taxon>Embryophyta</taxon>
        <taxon>Tracheophyta</taxon>
        <taxon>Spermatophyta</taxon>
        <taxon>Magnoliopsida</taxon>
        <taxon>eudicotyledons</taxon>
        <taxon>Gunneridae</taxon>
        <taxon>Pentapetalae</taxon>
        <taxon>rosids</taxon>
        <taxon>fabids</taxon>
        <taxon>Fabales</taxon>
        <taxon>Fabaceae</taxon>
        <taxon>Papilionoideae</taxon>
        <taxon>50 kb inversion clade</taxon>
        <taxon>NPAAA clade</taxon>
        <taxon>indigoferoid/millettioid clade</taxon>
        <taxon>Phaseoleae</taxon>
        <taxon>Flemingia</taxon>
    </lineage>
</organism>
<comment type="caution">
    <text evidence="1">The sequence shown here is derived from an EMBL/GenBank/DDBJ whole genome shotgun (WGS) entry which is preliminary data.</text>
</comment>
<keyword evidence="2" id="KW-1185">Reference proteome</keyword>
<protein>
    <submittedName>
        <fullName evidence="1">Uncharacterized protein</fullName>
    </submittedName>
</protein>